<dbReference type="InterPro" id="IPR003660">
    <property type="entry name" value="HAMP_dom"/>
</dbReference>
<feature type="domain" description="HAMP" evidence="7">
    <location>
        <begin position="376"/>
        <end position="430"/>
    </location>
</feature>
<keyword evidence="9" id="KW-1185">Reference proteome</keyword>
<dbReference type="CDD" id="cd12913">
    <property type="entry name" value="PDC1_MCP_like"/>
    <property type="match status" value="1"/>
</dbReference>
<dbReference type="SUPFAM" id="SSF58104">
    <property type="entry name" value="Methyl-accepting chemotaxis protein (MCP) signaling domain"/>
    <property type="match status" value="1"/>
</dbReference>
<comment type="caution">
    <text evidence="8">The sequence shown here is derived from an EMBL/GenBank/DDBJ whole genome shotgun (WGS) entry which is preliminary data.</text>
</comment>
<comment type="subcellular location">
    <subcellularLocation>
        <location evidence="1">Membrane</location>
    </subcellularLocation>
</comment>
<evidence type="ECO:0000256" key="1">
    <source>
        <dbReference type="ARBA" id="ARBA00004370"/>
    </source>
</evidence>
<dbReference type="CDD" id="cd06225">
    <property type="entry name" value="HAMP"/>
    <property type="match status" value="1"/>
</dbReference>
<evidence type="ECO:0000313" key="8">
    <source>
        <dbReference type="EMBL" id="MFC3681188.1"/>
    </source>
</evidence>
<dbReference type="Proteomes" id="UP001595722">
    <property type="component" value="Unassembled WGS sequence"/>
</dbReference>
<sequence>MKTLSVKTKLFVLTLSIVVFLALTLTWQTSQGIAALSEQVATSAEQNLSQAAIRHARSAASAYSEQMAGYINASYRIPQTLAGVIADSTQTNVPLTREQVSHLVGDALRANKDVSSMYAQFEPDGYDDGDASYVGSGLIHSVDSSGSLEIYWVRNPDGSLSQEQVEDASEKYVATRNEFGIREAEWYLCAKDSGKPCIMEPYLYEIREGYSELMTSLTVPVMIRGTFRGLVGTDVNLPLFQKLVEELSASLYDGQAKVTLLSAMGFVAASSHYNDSLTRPLTEAMPKLGEQLKTLHQGDGALRTDGRIFVAAPLNIPLAGSQWSLLIEIPENVALAQLAEMKQLINDEKNQLLSTQLITAVVLSALAFVVIGILVRSLVTPLQRLNQQVQQLASSDGDLTQSIELDTHAELIELSRGFNLFVLKLRDMIEALKGVSREVRSVSANNQSISATTRQNTDNQQHEIDNVVTATQEMSATAMEVSQIAQDASGRAQNIQSTVLDSQHNLSTAVDSVLELSSSMNTASESITQVAARSDDISRIMVVIRSIAEQTNLLALNAAIEAARAGEQGRGFAVVADEVRTLASKTQESTEEIDGMIVNLQDEVKKAVAIIEDGSNQASSSMETTRQAHQSLHEVVQAITEITDHISQVATAAEEQSSVSEEISRHLTNIGDATQVLAGLAQDASNSSNHVTKQLDVLDQQLNALRT</sequence>
<keyword evidence="5" id="KW-1133">Transmembrane helix</keyword>
<keyword evidence="5" id="KW-0812">Transmembrane</keyword>
<dbReference type="CDD" id="cd11386">
    <property type="entry name" value="MCP_signal"/>
    <property type="match status" value="1"/>
</dbReference>
<dbReference type="PANTHER" id="PTHR32089">
    <property type="entry name" value="METHYL-ACCEPTING CHEMOTAXIS PROTEIN MCPB"/>
    <property type="match status" value="1"/>
</dbReference>
<dbReference type="Gene3D" id="1.10.287.950">
    <property type="entry name" value="Methyl-accepting chemotaxis protein"/>
    <property type="match status" value="1"/>
</dbReference>
<dbReference type="PROSITE" id="PS50111">
    <property type="entry name" value="CHEMOTAXIS_TRANSDUC_2"/>
    <property type="match status" value="1"/>
</dbReference>
<evidence type="ECO:0000256" key="3">
    <source>
        <dbReference type="ARBA" id="ARBA00029447"/>
    </source>
</evidence>
<keyword evidence="5" id="KW-0472">Membrane</keyword>
<feature type="transmembrane region" description="Helical" evidence="5">
    <location>
        <begin position="357"/>
        <end position="379"/>
    </location>
</feature>
<dbReference type="SMART" id="SM00304">
    <property type="entry name" value="HAMP"/>
    <property type="match status" value="1"/>
</dbReference>
<dbReference type="Pfam" id="PF00015">
    <property type="entry name" value="MCPsignal"/>
    <property type="match status" value="1"/>
</dbReference>
<evidence type="ECO:0000256" key="4">
    <source>
        <dbReference type="PROSITE-ProRule" id="PRU00284"/>
    </source>
</evidence>
<dbReference type="PROSITE" id="PS50885">
    <property type="entry name" value="HAMP"/>
    <property type="match status" value="1"/>
</dbReference>
<evidence type="ECO:0000259" key="6">
    <source>
        <dbReference type="PROSITE" id="PS50111"/>
    </source>
</evidence>
<protein>
    <submittedName>
        <fullName evidence="8">Methyl-accepting chemotaxis protein</fullName>
    </submittedName>
</protein>
<keyword evidence="2 4" id="KW-0807">Transducer</keyword>
<name>A0ABV7VVZ0_9GAMM</name>
<dbReference type="EMBL" id="JBHRYB010000013">
    <property type="protein sequence ID" value="MFC3681188.1"/>
    <property type="molecule type" value="Genomic_DNA"/>
</dbReference>
<dbReference type="InterPro" id="IPR004089">
    <property type="entry name" value="MCPsignal_dom"/>
</dbReference>
<dbReference type="PANTHER" id="PTHR32089:SF117">
    <property type="entry name" value="METHYL ACCEPTING SENSORY TRANSDUCER WITH CACHE_1 SMALL MOLECULE BINDING DOMAIN"/>
    <property type="match status" value="1"/>
</dbReference>
<organism evidence="8 9">
    <name type="scientific">Bacterioplanoides pacificum</name>
    <dbReference type="NCBI Taxonomy" id="1171596"/>
    <lineage>
        <taxon>Bacteria</taxon>
        <taxon>Pseudomonadati</taxon>
        <taxon>Pseudomonadota</taxon>
        <taxon>Gammaproteobacteria</taxon>
        <taxon>Oceanospirillales</taxon>
        <taxon>Oceanospirillaceae</taxon>
        <taxon>Bacterioplanoides</taxon>
    </lineage>
</organism>
<evidence type="ECO:0000259" key="7">
    <source>
        <dbReference type="PROSITE" id="PS50885"/>
    </source>
</evidence>
<proteinExistence type="inferred from homology"/>
<evidence type="ECO:0000256" key="5">
    <source>
        <dbReference type="SAM" id="Phobius"/>
    </source>
</evidence>
<dbReference type="Pfam" id="PF00672">
    <property type="entry name" value="HAMP"/>
    <property type="match status" value="1"/>
</dbReference>
<evidence type="ECO:0000256" key="2">
    <source>
        <dbReference type="ARBA" id="ARBA00023224"/>
    </source>
</evidence>
<dbReference type="Gene3D" id="3.30.450.20">
    <property type="entry name" value="PAS domain"/>
    <property type="match status" value="1"/>
</dbReference>
<dbReference type="RefSeq" id="WP_376867445.1">
    <property type="nucleotide sequence ID" value="NZ_JBHRYB010000013.1"/>
</dbReference>
<comment type="similarity">
    <text evidence="3">Belongs to the methyl-accepting chemotaxis (MCP) protein family.</text>
</comment>
<evidence type="ECO:0000313" key="9">
    <source>
        <dbReference type="Proteomes" id="UP001595722"/>
    </source>
</evidence>
<gene>
    <name evidence="8" type="ORF">ACFOMG_13870</name>
</gene>
<dbReference type="SMART" id="SM00283">
    <property type="entry name" value="MA"/>
    <property type="match status" value="1"/>
</dbReference>
<feature type="domain" description="Methyl-accepting transducer" evidence="6">
    <location>
        <begin position="435"/>
        <end position="671"/>
    </location>
</feature>
<accession>A0ABV7VVZ0</accession>
<reference evidence="9" key="1">
    <citation type="journal article" date="2019" name="Int. J. Syst. Evol. Microbiol.">
        <title>The Global Catalogue of Microorganisms (GCM) 10K type strain sequencing project: providing services to taxonomists for standard genome sequencing and annotation.</title>
        <authorList>
            <consortium name="The Broad Institute Genomics Platform"/>
            <consortium name="The Broad Institute Genome Sequencing Center for Infectious Disease"/>
            <person name="Wu L."/>
            <person name="Ma J."/>
        </authorList>
    </citation>
    <scope>NUCLEOTIDE SEQUENCE [LARGE SCALE GENOMIC DNA]</scope>
    <source>
        <strain evidence="9">KCTC 42424</strain>
    </source>
</reference>